<dbReference type="Proteomes" id="UP000039660">
    <property type="component" value="Unassembled WGS sequence"/>
</dbReference>
<feature type="region of interest" description="Disordered" evidence="1">
    <location>
        <begin position="41"/>
        <end position="64"/>
    </location>
</feature>
<gene>
    <name evidence="2" type="ORF">NGAL_HAMBI1189_06620</name>
</gene>
<evidence type="ECO:0000313" key="2">
    <source>
        <dbReference type="EMBL" id="CDZ44943.1"/>
    </source>
</evidence>
<protein>
    <submittedName>
        <fullName evidence="2">Uncharacterized protein</fullName>
    </submittedName>
</protein>
<dbReference type="RefSeq" id="WP_172729787.1">
    <property type="nucleotide sequence ID" value="NZ_CCRK01000001.1"/>
</dbReference>
<name>A0A0T7GC89_NEOGA</name>
<evidence type="ECO:0000313" key="3">
    <source>
        <dbReference type="Proteomes" id="UP000039660"/>
    </source>
</evidence>
<evidence type="ECO:0000256" key="1">
    <source>
        <dbReference type="SAM" id="MobiDB-lite"/>
    </source>
</evidence>
<dbReference type="EMBL" id="CCRK01000001">
    <property type="protein sequence ID" value="CDZ44943.1"/>
    <property type="molecule type" value="Genomic_DNA"/>
</dbReference>
<proteinExistence type="predicted"/>
<accession>A0A0T7GC89</accession>
<organism evidence="2 3">
    <name type="scientific">Neorhizobium galegae bv. officinalis</name>
    <dbReference type="NCBI Taxonomy" id="323656"/>
    <lineage>
        <taxon>Bacteria</taxon>
        <taxon>Pseudomonadati</taxon>
        <taxon>Pseudomonadota</taxon>
        <taxon>Alphaproteobacteria</taxon>
        <taxon>Hyphomicrobiales</taxon>
        <taxon>Rhizobiaceae</taxon>
        <taxon>Rhizobium/Agrobacterium group</taxon>
        <taxon>Neorhizobium</taxon>
    </lineage>
</organism>
<reference evidence="2 3" key="1">
    <citation type="submission" date="2014-08" db="EMBL/GenBank/DDBJ databases">
        <authorList>
            <person name="Chen Y.-H."/>
        </authorList>
    </citation>
    <scope>NUCLEOTIDE SEQUENCE [LARGE SCALE GENOMIC DNA]</scope>
</reference>
<sequence>MPTTKASAKRGEQTTRRVLLARELSDAEMAAIRDAKVKTDEPYNLGDLDDEGNLVARTPSDRAR</sequence>
<dbReference type="AlphaFoldDB" id="A0A0T7GC89"/>